<feature type="compositionally biased region" description="Pro residues" evidence="1">
    <location>
        <begin position="91"/>
        <end position="101"/>
    </location>
</feature>
<feature type="compositionally biased region" description="Pro residues" evidence="1">
    <location>
        <begin position="28"/>
        <end position="44"/>
    </location>
</feature>
<name>A0A1X6NJS4_PORUM</name>
<organism evidence="2 3">
    <name type="scientific">Porphyra umbilicalis</name>
    <name type="common">Purple laver</name>
    <name type="synonym">Red alga</name>
    <dbReference type="NCBI Taxonomy" id="2786"/>
    <lineage>
        <taxon>Eukaryota</taxon>
        <taxon>Rhodophyta</taxon>
        <taxon>Bangiophyceae</taxon>
        <taxon>Bangiales</taxon>
        <taxon>Bangiaceae</taxon>
        <taxon>Porphyra</taxon>
    </lineage>
</organism>
<dbReference type="EMBL" id="KV920005">
    <property type="protein sequence ID" value="OSX68869.1"/>
    <property type="molecule type" value="Genomic_DNA"/>
</dbReference>
<reference evidence="2 3" key="1">
    <citation type="submission" date="2017-03" db="EMBL/GenBank/DDBJ databases">
        <title>WGS assembly of Porphyra umbilicalis.</title>
        <authorList>
            <person name="Brawley S.H."/>
            <person name="Blouin N.A."/>
            <person name="Ficko-Blean E."/>
            <person name="Wheeler G.L."/>
            <person name="Lohr M."/>
            <person name="Goodson H.V."/>
            <person name="Jenkins J.W."/>
            <person name="Blaby-Haas C.E."/>
            <person name="Helliwell K.E."/>
            <person name="Chan C."/>
            <person name="Marriage T."/>
            <person name="Bhattacharya D."/>
            <person name="Klein A.S."/>
            <person name="Badis Y."/>
            <person name="Brodie J."/>
            <person name="Cao Y."/>
            <person name="Collen J."/>
            <person name="Dittami S.M."/>
            <person name="Gachon C.M."/>
            <person name="Green B.R."/>
            <person name="Karpowicz S."/>
            <person name="Kim J.W."/>
            <person name="Kudahl U."/>
            <person name="Lin S."/>
            <person name="Michel G."/>
            <person name="Mittag M."/>
            <person name="Olson B.J."/>
            <person name="Pangilinan J."/>
            <person name="Peng Y."/>
            <person name="Qiu H."/>
            <person name="Shu S."/>
            <person name="Singer J.T."/>
            <person name="Smith A.G."/>
            <person name="Sprecher B.N."/>
            <person name="Wagner V."/>
            <person name="Wang W."/>
            <person name="Wang Z.-Y."/>
            <person name="Yan J."/>
            <person name="Yarish C."/>
            <person name="Zoeuner-Riek S."/>
            <person name="Zhuang Y."/>
            <person name="Zou Y."/>
            <person name="Lindquist E.A."/>
            <person name="Grimwood J."/>
            <person name="Barry K."/>
            <person name="Rokhsar D.S."/>
            <person name="Schmutz J."/>
            <person name="Stiller J.W."/>
            <person name="Grossman A.R."/>
            <person name="Prochnik S.E."/>
        </authorList>
    </citation>
    <scope>NUCLEOTIDE SEQUENCE [LARGE SCALE GENOMIC DNA]</scope>
    <source>
        <strain evidence="2">4086291</strain>
    </source>
</reference>
<feature type="compositionally biased region" description="Low complexity" evidence="1">
    <location>
        <begin position="58"/>
        <end position="68"/>
    </location>
</feature>
<keyword evidence="3" id="KW-1185">Reference proteome</keyword>
<protein>
    <submittedName>
        <fullName evidence="2">Uncharacterized protein</fullName>
    </submittedName>
</protein>
<evidence type="ECO:0000256" key="1">
    <source>
        <dbReference type="SAM" id="MobiDB-lite"/>
    </source>
</evidence>
<sequence length="278" mass="29920">MYNTRQLLRAHRAAPPTQQSVHHRPDPRPPSCGVPQTPLTPPPASAWQRPESLRADPRATAPARRSGLAPPPPASRPARRRRRRHRHRRPPTVPGRGPQPPPRDRAAAPRRPSARPSPRARRSSPRAPRSAARGCRQRSARGIPPAGASAPRARAWGTRRGGASAPRGRASGIRRAGASAPPAAAAWARAAGPTTPSRWRPPPGGRRRAQRCGPSWWSGVGRRGPGETGGARAESGRRGGVWVVWGRGEVWLRADLVSHGGVWVCGWSAGCWSATRQL</sequence>
<evidence type="ECO:0000313" key="3">
    <source>
        <dbReference type="Proteomes" id="UP000218209"/>
    </source>
</evidence>
<feature type="region of interest" description="Disordered" evidence="1">
    <location>
        <begin position="1"/>
        <end position="234"/>
    </location>
</feature>
<dbReference type="AlphaFoldDB" id="A0A1X6NJS4"/>
<dbReference type="Proteomes" id="UP000218209">
    <property type="component" value="Unassembled WGS sequence"/>
</dbReference>
<gene>
    <name evidence="2" type="ORF">BU14_2148s0001</name>
</gene>
<evidence type="ECO:0000313" key="2">
    <source>
        <dbReference type="EMBL" id="OSX68869.1"/>
    </source>
</evidence>
<accession>A0A1X6NJS4</accession>
<feature type="compositionally biased region" description="Low complexity" evidence="1">
    <location>
        <begin position="125"/>
        <end position="198"/>
    </location>
</feature>
<feature type="compositionally biased region" description="Basic residues" evidence="1">
    <location>
        <begin position="77"/>
        <end position="90"/>
    </location>
</feature>
<proteinExistence type="predicted"/>